<dbReference type="Gene3D" id="3.30.565.10">
    <property type="entry name" value="Histidine kinase-like ATPase, C-terminal domain"/>
    <property type="match status" value="1"/>
</dbReference>
<evidence type="ECO:0000313" key="11">
    <source>
        <dbReference type="EMBL" id="RCW17679.1"/>
    </source>
</evidence>
<feature type="domain" description="Histidine kinase" evidence="9">
    <location>
        <begin position="128"/>
        <end position="341"/>
    </location>
</feature>
<proteinExistence type="predicted"/>
<dbReference type="AlphaFoldDB" id="A0A368UFD4"/>
<dbReference type="CDD" id="cd00082">
    <property type="entry name" value="HisKA"/>
    <property type="match status" value="1"/>
</dbReference>
<evidence type="ECO:0000259" key="9">
    <source>
        <dbReference type="PROSITE" id="PS50109"/>
    </source>
</evidence>
<dbReference type="CDD" id="cd06225">
    <property type="entry name" value="HAMP"/>
    <property type="match status" value="1"/>
</dbReference>
<evidence type="ECO:0000256" key="4">
    <source>
        <dbReference type="ARBA" id="ARBA00022553"/>
    </source>
</evidence>
<dbReference type="SMART" id="SM00304">
    <property type="entry name" value="HAMP"/>
    <property type="match status" value="1"/>
</dbReference>
<dbReference type="EMBL" id="NETH01000005">
    <property type="protein sequence ID" value="RCW17679.1"/>
    <property type="molecule type" value="Genomic_DNA"/>
</dbReference>
<evidence type="ECO:0000256" key="7">
    <source>
        <dbReference type="ARBA" id="ARBA00023012"/>
    </source>
</evidence>
<dbReference type="SMART" id="SM00387">
    <property type="entry name" value="HATPase_c"/>
    <property type="match status" value="1"/>
</dbReference>
<evidence type="ECO:0000256" key="1">
    <source>
        <dbReference type="ARBA" id="ARBA00000085"/>
    </source>
</evidence>
<gene>
    <name evidence="11" type="ORF">CAC02_01470</name>
</gene>
<dbReference type="InterPro" id="IPR003661">
    <property type="entry name" value="HisK_dim/P_dom"/>
</dbReference>
<reference evidence="11 12" key="1">
    <citation type="journal article" date="2018" name="Sci. Rep.">
        <title>Network-guided genomic and metagenomic analysis of the faecal microbiota of the critically endangered kakapo.</title>
        <authorList>
            <person name="Waite D.W."/>
            <person name="Dsouza M."/>
            <person name="Sekiguchi Y."/>
            <person name="Hugenholtz P."/>
            <person name="Taylor M.W."/>
        </authorList>
    </citation>
    <scope>NUCLEOTIDE SEQUENCE [LARGE SCALE GENOMIC DNA]</scope>
    <source>
        <strain evidence="11 12">BI02</strain>
    </source>
</reference>
<organism evidence="11 12">
    <name type="scientific">Streptococcus gallolyticus</name>
    <dbReference type="NCBI Taxonomy" id="315405"/>
    <lineage>
        <taxon>Bacteria</taxon>
        <taxon>Bacillati</taxon>
        <taxon>Bacillota</taxon>
        <taxon>Bacilli</taxon>
        <taxon>Lactobacillales</taxon>
        <taxon>Streptococcaceae</taxon>
        <taxon>Streptococcus</taxon>
    </lineage>
</organism>
<dbReference type="InterPro" id="IPR036890">
    <property type="entry name" value="HATPase_C_sf"/>
</dbReference>
<dbReference type="PANTHER" id="PTHR43711:SF1">
    <property type="entry name" value="HISTIDINE KINASE 1"/>
    <property type="match status" value="1"/>
</dbReference>
<dbReference type="Pfam" id="PF02518">
    <property type="entry name" value="HATPase_c"/>
    <property type="match status" value="1"/>
</dbReference>
<dbReference type="GO" id="GO:0016020">
    <property type="term" value="C:membrane"/>
    <property type="evidence" value="ECO:0007669"/>
    <property type="project" value="UniProtKB-SubCell"/>
</dbReference>
<keyword evidence="4" id="KW-0597">Phosphoprotein</keyword>
<comment type="subcellular location">
    <subcellularLocation>
        <location evidence="2">Membrane</location>
    </subcellularLocation>
</comment>
<dbReference type="InterPro" id="IPR003594">
    <property type="entry name" value="HATPase_dom"/>
</dbReference>
<evidence type="ECO:0000313" key="12">
    <source>
        <dbReference type="Proteomes" id="UP000253215"/>
    </source>
</evidence>
<comment type="caution">
    <text evidence="11">The sequence shown here is derived from an EMBL/GenBank/DDBJ whole genome shotgun (WGS) entry which is preliminary data.</text>
</comment>
<keyword evidence="7" id="KW-0902">Two-component regulatory system</keyword>
<dbReference type="Pfam" id="PF00512">
    <property type="entry name" value="HisKA"/>
    <property type="match status" value="1"/>
</dbReference>
<dbReference type="Pfam" id="PF00672">
    <property type="entry name" value="HAMP"/>
    <property type="match status" value="1"/>
</dbReference>
<evidence type="ECO:0000256" key="8">
    <source>
        <dbReference type="SAM" id="Phobius"/>
    </source>
</evidence>
<keyword evidence="6" id="KW-0418">Kinase</keyword>
<dbReference type="InterPro" id="IPR004358">
    <property type="entry name" value="Sig_transdc_His_kin-like_C"/>
</dbReference>
<comment type="catalytic activity">
    <reaction evidence="1">
        <text>ATP + protein L-histidine = ADP + protein N-phospho-L-histidine.</text>
        <dbReference type="EC" id="2.7.13.3"/>
    </reaction>
</comment>
<dbReference type="Gene3D" id="1.10.287.130">
    <property type="match status" value="1"/>
</dbReference>
<dbReference type="PROSITE" id="PS51257">
    <property type="entry name" value="PROKAR_LIPOPROTEIN"/>
    <property type="match status" value="1"/>
</dbReference>
<dbReference type="SUPFAM" id="SSF47384">
    <property type="entry name" value="Homodimeric domain of signal transducing histidine kinase"/>
    <property type="match status" value="1"/>
</dbReference>
<protein>
    <recommendedName>
        <fullName evidence="3">histidine kinase</fullName>
        <ecNumber evidence="3">2.7.13.3</ecNumber>
    </recommendedName>
</protein>
<dbReference type="PROSITE" id="PS50885">
    <property type="entry name" value="HAMP"/>
    <property type="match status" value="1"/>
</dbReference>
<dbReference type="InterPro" id="IPR005467">
    <property type="entry name" value="His_kinase_dom"/>
</dbReference>
<dbReference type="PRINTS" id="PR00344">
    <property type="entry name" value="BCTRLSENSOR"/>
</dbReference>
<name>A0A368UFD4_9STRE</name>
<dbReference type="PROSITE" id="PS50109">
    <property type="entry name" value="HIS_KIN"/>
    <property type="match status" value="1"/>
</dbReference>
<dbReference type="SUPFAM" id="SSF55874">
    <property type="entry name" value="ATPase domain of HSP90 chaperone/DNA topoisomerase II/histidine kinase"/>
    <property type="match status" value="1"/>
</dbReference>
<evidence type="ECO:0000256" key="5">
    <source>
        <dbReference type="ARBA" id="ARBA00022679"/>
    </source>
</evidence>
<keyword evidence="8" id="KW-1133">Transmembrane helix</keyword>
<dbReference type="InterPro" id="IPR003660">
    <property type="entry name" value="HAMP_dom"/>
</dbReference>
<feature type="transmembrane region" description="Helical" evidence="8">
    <location>
        <begin position="12"/>
        <end position="35"/>
    </location>
</feature>
<feature type="transmembrane region" description="Helical" evidence="8">
    <location>
        <begin position="55"/>
        <end position="74"/>
    </location>
</feature>
<dbReference type="InterPro" id="IPR050736">
    <property type="entry name" value="Sensor_HK_Regulatory"/>
</dbReference>
<dbReference type="InterPro" id="IPR036097">
    <property type="entry name" value="HisK_dim/P_sf"/>
</dbReference>
<dbReference type="FunFam" id="1.10.287.130:FF:000001">
    <property type="entry name" value="Two-component sensor histidine kinase"/>
    <property type="match status" value="1"/>
</dbReference>
<evidence type="ECO:0000256" key="6">
    <source>
        <dbReference type="ARBA" id="ARBA00022777"/>
    </source>
</evidence>
<keyword evidence="5" id="KW-0808">Transferase</keyword>
<dbReference type="PANTHER" id="PTHR43711">
    <property type="entry name" value="TWO-COMPONENT HISTIDINE KINASE"/>
    <property type="match status" value="1"/>
</dbReference>
<dbReference type="Proteomes" id="UP000253215">
    <property type="component" value="Unassembled WGS sequence"/>
</dbReference>
<feature type="domain" description="HAMP" evidence="10">
    <location>
        <begin position="75"/>
        <end position="120"/>
    </location>
</feature>
<evidence type="ECO:0000256" key="3">
    <source>
        <dbReference type="ARBA" id="ARBA00012438"/>
    </source>
</evidence>
<keyword evidence="8" id="KW-0472">Membrane</keyword>
<dbReference type="GO" id="GO:0000155">
    <property type="term" value="F:phosphorelay sensor kinase activity"/>
    <property type="evidence" value="ECO:0007669"/>
    <property type="project" value="InterPro"/>
</dbReference>
<dbReference type="EC" id="2.7.13.3" evidence="3"/>
<evidence type="ECO:0000256" key="2">
    <source>
        <dbReference type="ARBA" id="ARBA00004370"/>
    </source>
</evidence>
<evidence type="ECO:0000259" key="10">
    <source>
        <dbReference type="PROSITE" id="PS50885"/>
    </source>
</evidence>
<accession>A0A368UFD4</accession>
<dbReference type="SMART" id="SM00388">
    <property type="entry name" value="HisKA"/>
    <property type="match status" value="1"/>
</dbReference>
<keyword evidence="8" id="KW-0812">Transmembrane</keyword>
<sequence>MHKVTYANKLIGWFLLYFLITILVGIACFTAAYFLFFSHATTADFIDRLITMSPLATVFFLLNLYVPTLFYHYFRKLSTAIARVANGDYSVRLDVEKAGPLKHVYRDFNIMVEELSHTQMLRDDFINQFSHEFKTPITAINGFAKLLQNDRLSSEEQQSYLNIIEKETHRLSNLTTNVMTLTSLEHQDIVSNQTVFDLEEQLRQSIISFYPLAEQKDISFEIALSPMTYYTNPELLQQIWTNLLANAIKFTQKKGHITVKSWKEENVINVAFINDGPLISQDKLTLLFEKFYQDETAEKAQGLGLGLTIVKRILTLIDGRITVISNEKDLTQFIVSLTVTPNIPYRH</sequence>